<reference evidence="3" key="1">
    <citation type="submission" date="2019-09" db="EMBL/GenBank/DDBJ databases">
        <authorList>
            <person name="Chandra G."/>
            <person name="Truman W A."/>
        </authorList>
    </citation>
    <scope>NUCLEOTIDE SEQUENCE [LARGE SCALE GENOMIC DNA]</scope>
    <source>
        <strain evidence="3">PS652</strain>
    </source>
</reference>
<dbReference type="Proteomes" id="UP000326595">
    <property type="component" value="Chromosome"/>
</dbReference>
<dbReference type="InterPro" id="IPR027417">
    <property type="entry name" value="P-loop_NTPase"/>
</dbReference>
<sequence>MLEKILLRNVSSYSPDAVVSIAPLKRVSLFYGQNGTGKTTIGNFLQAPGESCYSVCGVDPVKVGREVLVYNHYFMEKNFQEATSQPGVFTLNEGNIEAKEALAAAEASIAELTIAHDAEMEKGVNSKKVQDAAYETLLDSVWKPKREFDNTALAYCFKALNTKERLLDAVRNVPLVASTDTAQGLLAEAAVLKETSDQELPSIPPIAFQAHNLEDDPVLQEVITGSGDSYLSAFIQQLGNSDWVKHALRYQAEAQDKCPLCQQTLPQDFYAEIHKVFDKTYEQRLDVLRQLEGRYRSAVDQFLRRCEAPDYQVQAIKLHVTKLQAAFQKNLQAMAEKIASPSLIMALESTVPLVAQLNGEIAAEQLKIDEINARIKNRKQHEASIKQRFWSWYRGACNAAFVTFDKVDKAQGRIRQVAKDEVQALRDRIQEQRGIVTTSRASITNIDQAVENIKYWLRMLGLKGFTLIKEEGPIPQYRLERPGQTEGVFKTLSEGEKTLISFLYFLEVCNGETGTTSGKLKSDRIIVIDDPISSLSHNYVYDIASLIRRQVLIPKERFKQVIILTHNLFFFHEMVKLLKEDGEKAFAMFRITKSEYSSVVAMEEREIQNDYQAFWQTIKDALQGRTSPNVMPNMMRNILEYYFSFVHQTPTLRQALMKLSEDKPEFRALFRYINRESHTDSVNITDFGEIDPATFIDRFRDVFVETKFEAHFDKMMA</sequence>
<evidence type="ECO:0000259" key="1">
    <source>
        <dbReference type="Pfam" id="PF13166"/>
    </source>
</evidence>
<dbReference type="EMBL" id="CABVHG010000047">
    <property type="protein sequence ID" value="VVN35895.1"/>
    <property type="molecule type" value="Genomic_DNA"/>
</dbReference>
<evidence type="ECO:0000313" key="3">
    <source>
        <dbReference type="EMBL" id="VVN35895.1"/>
    </source>
</evidence>
<accession>A0A5E6X584</accession>
<name>A0A5E6X584_PSEFL</name>
<feature type="domain" description="Protein CR006 P-loop" evidence="1">
    <location>
        <begin position="17"/>
        <end position="703"/>
    </location>
</feature>
<dbReference type="Gene3D" id="3.40.50.300">
    <property type="entry name" value="P-loop containing nucleotide triphosphate hydrolases"/>
    <property type="match status" value="1"/>
</dbReference>
<evidence type="ECO:0000313" key="2">
    <source>
        <dbReference type="EMBL" id="CAK9890090.1"/>
    </source>
</evidence>
<gene>
    <name evidence="2" type="ORF">PS652_02923</name>
    <name evidence="3" type="ORF">PS652_05115</name>
</gene>
<dbReference type="Pfam" id="PF13166">
    <property type="entry name" value="AAA_13"/>
    <property type="match status" value="1"/>
</dbReference>
<dbReference type="SUPFAM" id="SSF52540">
    <property type="entry name" value="P-loop containing nucleoside triphosphate hydrolases"/>
    <property type="match status" value="1"/>
</dbReference>
<dbReference type="EMBL" id="OZ024668">
    <property type="protein sequence ID" value="CAK9890090.1"/>
    <property type="molecule type" value="Genomic_DNA"/>
</dbReference>
<proteinExistence type="predicted"/>
<evidence type="ECO:0000313" key="4">
    <source>
        <dbReference type="Proteomes" id="UP000326595"/>
    </source>
</evidence>
<reference evidence="2 4" key="2">
    <citation type="submission" date="2024-03" db="EMBL/GenBank/DDBJ databases">
        <authorList>
            <person name="Alaster D. Moffat"/>
            <person name="Govind Chandra"/>
            <person name="Andrew W. Truman"/>
        </authorList>
    </citation>
    <scope>NUCLEOTIDE SEQUENCE [LARGE SCALE GENOMIC DNA]</scope>
    <source>
        <strain evidence="2">PS652</strain>
    </source>
</reference>
<protein>
    <recommendedName>
        <fullName evidence="1">Protein CR006 P-loop domain-containing protein</fullName>
    </recommendedName>
</protein>
<organism evidence="3">
    <name type="scientific">Pseudomonas fluorescens</name>
    <dbReference type="NCBI Taxonomy" id="294"/>
    <lineage>
        <taxon>Bacteria</taxon>
        <taxon>Pseudomonadati</taxon>
        <taxon>Pseudomonadota</taxon>
        <taxon>Gammaproteobacteria</taxon>
        <taxon>Pseudomonadales</taxon>
        <taxon>Pseudomonadaceae</taxon>
        <taxon>Pseudomonas</taxon>
    </lineage>
</organism>
<dbReference type="InterPro" id="IPR026866">
    <property type="entry name" value="CR006_AAA"/>
</dbReference>
<dbReference type="AlphaFoldDB" id="A0A5E6X584"/>
<dbReference type="RefSeq" id="WP_150777055.1">
    <property type="nucleotide sequence ID" value="NZ_OZ024668.1"/>
</dbReference>